<evidence type="ECO:0000256" key="1">
    <source>
        <dbReference type="SAM" id="MobiDB-lite"/>
    </source>
</evidence>
<proteinExistence type="predicted"/>
<sequence>MSQSSAKRSVSADSASAIMSHSSGSRRMSANSASKVNFATTSKESTEETVLILYEGNFDEWLREISDMFIAKGRPTQVYPSIAHVENDTITYHPSTFSDLDAIFDRISPELEARIPLDDLEAKAGVLYAWLENLCKKPFRILDLPVELRLQIYEEVIEPIYKRGTSRSIINDDGDEPDRRRPALAQVSQQLRQEVLPVYITFSNFYAYAIGDVNPHWLADMLTQWEFTWPGTSLQALNSFSLVMPTEQCVYDDRSGTRQERIVGSQINVQVSFNESKGLQINQHHSLPYLKPESRKMLNDVCAEVEEERKESNAKGEAILVLLRRLCEMGDPDSINWLGLWEDDVTEQEYYRGSRYS</sequence>
<feature type="compositionally biased region" description="Low complexity" evidence="1">
    <location>
        <begin position="11"/>
        <end position="25"/>
    </location>
</feature>
<evidence type="ECO:0000313" key="2">
    <source>
        <dbReference type="EMBL" id="KAK4499571.1"/>
    </source>
</evidence>
<evidence type="ECO:0000313" key="3">
    <source>
        <dbReference type="Proteomes" id="UP001305779"/>
    </source>
</evidence>
<feature type="region of interest" description="Disordered" evidence="1">
    <location>
        <begin position="1"/>
        <end position="33"/>
    </location>
</feature>
<dbReference type="EMBL" id="JAXOVC010000007">
    <property type="protein sequence ID" value="KAK4499571.1"/>
    <property type="molecule type" value="Genomic_DNA"/>
</dbReference>
<keyword evidence="3" id="KW-1185">Reference proteome</keyword>
<protein>
    <submittedName>
        <fullName evidence="2">Uncharacterized protein</fullName>
    </submittedName>
</protein>
<accession>A0ABR0EE59</accession>
<organism evidence="2 3">
    <name type="scientific">Zasmidium cellare</name>
    <name type="common">Wine cellar mold</name>
    <name type="synonym">Racodium cellare</name>
    <dbReference type="NCBI Taxonomy" id="395010"/>
    <lineage>
        <taxon>Eukaryota</taxon>
        <taxon>Fungi</taxon>
        <taxon>Dikarya</taxon>
        <taxon>Ascomycota</taxon>
        <taxon>Pezizomycotina</taxon>
        <taxon>Dothideomycetes</taxon>
        <taxon>Dothideomycetidae</taxon>
        <taxon>Mycosphaerellales</taxon>
        <taxon>Mycosphaerellaceae</taxon>
        <taxon>Zasmidium</taxon>
    </lineage>
</organism>
<gene>
    <name evidence="2" type="ORF">PRZ48_010088</name>
</gene>
<dbReference type="Proteomes" id="UP001305779">
    <property type="component" value="Unassembled WGS sequence"/>
</dbReference>
<name>A0ABR0EE59_ZASCE</name>
<comment type="caution">
    <text evidence="2">The sequence shown here is derived from an EMBL/GenBank/DDBJ whole genome shotgun (WGS) entry which is preliminary data.</text>
</comment>
<reference evidence="2 3" key="1">
    <citation type="journal article" date="2023" name="G3 (Bethesda)">
        <title>A chromosome-level genome assembly of Zasmidium syzygii isolated from banana leaves.</title>
        <authorList>
            <person name="van Westerhoven A.C."/>
            <person name="Mehrabi R."/>
            <person name="Talebi R."/>
            <person name="Steentjes M.B.F."/>
            <person name="Corcolon B."/>
            <person name="Chong P.A."/>
            <person name="Kema G.H.J."/>
            <person name="Seidl M.F."/>
        </authorList>
    </citation>
    <scope>NUCLEOTIDE SEQUENCE [LARGE SCALE GENOMIC DNA]</scope>
    <source>
        <strain evidence="2 3">P124</strain>
    </source>
</reference>